<keyword evidence="2" id="KW-1185">Reference proteome</keyword>
<evidence type="ECO:0000313" key="2">
    <source>
        <dbReference type="Proteomes" id="UP001162483"/>
    </source>
</evidence>
<dbReference type="Proteomes" id="UP001162483">
    <property type="component" value="Unassembled WGS sequence"/>
</dbReference>
<accession>A0ABN9BPX3</accession>
<feature type="non-terminal residue" evidence="1">
    <location>
        <position position="58"/>
    </location>
</feature>
<name>A0ABN9BPX3_9NEOB</name>
<evidence type="ECO:0000313" key="1">
    <source>
        <dbReference type="EMBL" id="CAI9549749.1"/>
    </source>
</evidence>
<gene>
    <name evidence="1" type="ORF">SPARVUS_LOCUS3400278</name>
</gene>
<evidence type="ECO:0008006" key="3">
    <source>
        <dbReference type="Google" id="ProtNLM"/>
    </source>
</evidence>
<dbReference type="EMBL" id="CATNWA010005301">
    <property type="protein sequence ID" value="CAI9549749.1"/>
    <property type="molecule type" value="Genomic_DNA"/>
</dbReference>
<comment type="caution">
    <text evidence="1">The sequence shown here is derived from an EMBL/GenBank/DDBJ whole genome shotgun (WGS) entry which is preliminary data.</text>
</comment>
<reference evidence="1" key="1">
    <citation type="submission" date="2023-05" db="EMBL/GenBank/DDBJ databases">
        <authorList>
            <person name="Stuckert A."/>
        </authorList>
    </citation>
    <scope>NUCLEOTIDE SEQUENCE</scope>
</reference>
<organism evidence="1 2">
    <name type="scientific">Staurois parvus</name>
    <dbReference type="NCBI Taxonomy" id="386267"/>
    <lineage>
        <taxon>Eukaryota</taxon>
        <taxon>Metazoa</taxon>
        <taxon>Chordata</taxon>
        <taxon>Craniata</taxon>
        <taxon>Vertebrata</taxon>
        <taxon>Euteleostomi</taxon>
        <taxon>Amphibia</taxon>
        <taxon>Batrachia</taxon>
        <taxon>Anura</taxon>
        <taxon>Neobatrachia</taxon>
        <taxon>Ranoidea</taxon>
        <taxon>Ranidae</taxon>
        <taxon>Staurois</taxon>
    </lineage>
</organism>
<protein>
    <recommendedName>
        <fullName evidence="3">Transposase Tc1-like domain-containing protein</fullName>
    </recommendedName>
</protein>
<proteinExistence type="predicted"/>
<sequence>MSERGQHMLKCTVHRCHQLSAESITKDLQTSCGLQISTTTVRRELHGMVFHGRAAATK</sequence>